<dbReference type="Proteomes" id="UP001396898">
    <property type="component" value="Unassembled WGS sequence"/>
</dbReference>
<accession>A0ABR1RU25</accession>
<protein>
    <submittedName>
        <fullName evidence="3">Glycoside hydrolase</fullName>
    </submittedName>
</protein>
<evidence type="ECO:0000313" key="3">
    <source>
        <dbReference type="EMBL" id="KAK8017930.1"/>
    </source>
</evidence>
<feature type="signal peptide" evidence="2">
    <location>
        <begin position="1"/>
        <end position="21"/>
    </location>
</feature>
<dbReference type="GO" id="GO:0016787">
    <property type="term" value="F:hydrolase activity"/>
    <property type="evidence" value="ECO:0007669"/>
    <property type="project" value="UniProtKB-KW"/>
</dbReference>
<keyword evidence="3" id="KW-0378">Hydrolase</keyword>
<gene>
    <name evidence="3" type="ORF">PG991_007120</name>
</gene>
<evidence type="ECO:0000313" key="4">
    <source>
        <dbReference type="Proteomes" id="UP001396898"/>
    </source>
</evidence>
<sequence>MRLHQALPVLAALLGGSLAEAKSVFAHFMVGNVAGFSQDDWSKNIDLAQKSGIDGFALNVAVSDTSYLPTIQKAFAVAEKMNFKLFFSFDYLGGKGPWDKRDVMDYITLYKGSSAYFLRNGQPLVSTFEGTDNRNDWTEIKQNTSAFFMPDYSSLGAPGAAAAPGVDGLFSWDAWPEGASDKSDQVDKDYVSALGGKGGRPYMMPVSPWFFTNLPNYNKNRLWRGDDLWYDRWQQVLEVDPEYVEIITWNDFGESHYIGPLDSAQYGLFGPPPAGNAPYNYVDNMPHDGWRTFLPYIIQKYKTGSAPIDKEGLVTWFRTQPGKACGTGGTAGNADYQPHMEPFDVVQDKIFFSALLNSAADVKVTVGGVDVQAKWRNSPGSGIYHGSVDYNGNRGPVVVTVSRNGGQAQVAQVQGQSITNDCNNRVENWNAWVGSDSGSGSGGNNPTPPPATTTTAAPPPPSTTTTPPPTGTFVSGARETATSAASAPSPVTTATAPLTCAAAPSAAPPSARRPRRARRATPTSTCPGAAVMSASAPSPGTMGTRITCPRAGRTQRVLRAAKGLLPRGGGYIRSFSSC</sequence>
<reference evidence="3 4" key="1">
    <citation type="submission" date="2023-01" db="EMBL/GenBank/DDBJ databases">
        <title>Analysis of 21 Apiospora genomes using comparative genomics revels a genus with tremendous synthesis potential of carbohydrate active enzymes and secondary metabolites.</title>
        <authorList>
            <person name="Sorensen T."/>
        </authorList>
    </citation>
    <scope>NUCLEOTIDE SEQUENCE [LARGE SCALE GENOMIC DNA]</scope>
    <source>
        <strain evidence="3 4">CBS 20057</strain>
    </source>
</reference>
<proteinExistence type="predicted"/>
<keyword evidence="2" id="KW-0732">Signal</keyword>
<keyword evidence="4" id="KW-1185">Reference proteome</keyword>
<feature type="compositionally biased region" description="Pro residues" evidence="1">
    <location>
        <begin position="446"/>
        <end position="470"/>
    </location>
</feature>
<dbReference type="InterPro" id="IPR005197">
    <property type="entry name" value="Glyco_hydro_71"/>
</dbReference>
<dbReference type="EMBL" id="JAQQWI010000010">
    <property type="protein sequence ID" value="KAK8017930.1"/>
    <property type="molecule type" value="Genomic_DNA"/>
</dbReference>
<dbReference type="Gene3D" id="3.20.20.80">
    <property type="entry name" value="Glycosidases"/>
    <property type="match status" value="1"/>
</dbReference>
<organism evidence="3 4">
    <name type="scientific">Apiospora marii</name>
    <dbReference type="NCBI Taxonomy" id="335849"/>
    <lineage>
        <taxon>Eukaryota</taxon>
        <taxon>Fungi</taxon>
        <taxon>Dikarya</taxon>
        <taxon>Ascomycota</taxon>
        <taxon>Pezizomycotina</taxon>
        <taxon>Sordariomycetes</taxon>
        <taxon>Xylariomycetidae</taxon>
        <taxon>Amphisphaeriales</taxon>
        <taxon>Apiosporaceae</taxon>
        <taxon>Apiospora</taxon>
    </lineage>
</organism>
<feature type="region of interest" description="Disordered" evidence="1">
    <location>
        <begin position="430"/>
        <end position="544"/>
    </location>
</feature>
<dbReference type="CDD" id="cd11577">
    <property type="entry name" value="GH71"/>
    <property type="match status" value="1"/>
</dbReference>
<dbReference type="Pfam" id="PF03659">
    <property type="entry name" value="Glyco_hydro_71"/>
    <property type="match status" value="1"/>
</dbReference>
<evidence type="ECO:0000256" key="1">
    <source>
        <dbReference type="SAM" id="MobiDB-lite"/>
    </source>
</evidence>
<evidence type="ECO:0000256" key="2">
    <source>
        <dbReference type="SAM" id="SignalP"/>
    </source>
</evidence>
<name>A0ABR1RU25_9PEZI</name>
<comment type="caution">
    <text evidence="3">The sequence shown here is derived from an EMBL/GenBank/DDBJ whole genome shotgun (WGS) entry which is preliminary data.</text>
</comment>
<feature type="compositionally biased region" description="Low complexity" evidence="1">
    <location>
        <begin position="480"/>
        <end position="510"/>
    </location>
</feature>
<feature type="chain" id="PRO_5045476697" evidence="2">
    <location>
        <begin position="22"/>
        <end position="578"/>
    </location>
</feature>